<comment type="caution">
    <text evidence="2">The sequence shown here is derived from an EMBL/GenBank/DDBJ whole genome shotgun (WGS) entry which is preliminary data.</text>
</comment>
<accession>A0A8J2SKJ0</accession>
<evidence type="ECO:0000313" key="3">
    <source>
        <dbReference type="Proteomes" id="UP000789595"/>
    </source>
</evidence>
<keyword evidence="3" id="KW-1185">Reference proteome</keyword>
<organism evidence="2 3">
    <name type="scientific">Pelagomonas calceolata</name>
    <dbReference type="NCBI Taxonomy" id="35677"/>
    <lineage>
        <taxon>Eukaryota</taxon>
        <taxon>Sar</taxon>
        <taxon>Stramenopiles</taxon>
        <taxon>Ochrophyta</taxon>
        <taxon>Pelagophyceae</taxon>
        <taxon>Pelagomonadales</taxon>
        <taxon>Pelagomonadaceae</taxon>
        <taxon>Pelagomonas</taxon>
    </lineage>
</organism>
<feature type="region of interest" description="Disordered" evidence="1">
    <location>
        <begin position="35"/>
        <end position="100"/>
    </location>
</feature>
<proteinExistence type="predicted"/>
<sequence>MAANTLPPGRLKYLEGLAPDQATFQKYVEDEARSRGWVKPTELLPRAARSRRAPPPSPDPAPKKQGLKRRRETWEKLPSSSQKRSRGDGAARPRVLQTITNRAPQSLDSVVVACDDERVEGTAIAVVGDTVQVQPFAQGSEPLVVKKEETAVTVGARSRRSRGVPRRATDAVLRPEGRTHLSGDSLLLKDGSMVVFLQPRRPQGSRSWARKIDALPKHINRSTASTCDVVLSSTSREVSVTSVVGPVWVVSQDKARSGAYDGLARVYTLDQWFDGTSPALRPLPERCVASLIDDRPSTMSGLWDLLNVRVAVADAVGELLRGKKKSGTVTTCVSKLYWAYLSKLSGMWIEKFTAKRVVARGRPGGADVTRLQFYRFERFSLSGDDVVRLESEFRILARRRGLRVPLKGGFKETRVPTTLDEFNKLVRVTCTYNVDTGELKLNARFEVKSPAEAGATNVTNLTAPSPLPPPETAVEPVAPVEDTLSATVVAELQMKQFELDGVVYTITAATAASCEFREAYPVAGADVPTLTRPTSEVHALVAAYEE</sequence>
<dbReference type="EMBL" id="CAKKNE010000003">
    <property type="protein sequence ID" value="CAH0372591.1"/>
    <property type="molecule type" value="Genomic_DNA"/>
</dbReference>
<dbReference type="AlphaFoldDB" id="A0A8J2SKJ0"/>
<name>A0A8J2SKJ0_9STRA</name>
<protein>
    <submittedName>
        <fullName evidence="2">Uncharacterized protein</fullName>
    </submittedName>
</protein>
<gene>
    <name evidence="2" type="ORF">PECAL_3P26000</name>
</gene>
<dbReference type="Proteomes" id="UP000789595">
    <property type="component" value="Unassembled WGS sequence"/>
</dbReference>
<evidence type="ECO:0000256" key="1">
    <source>
        <dbReference type="SAM" id="MobiDB-lite"/>
    </source>
</evidence>
<reference evidence="2" key="1">
    <citation type="submission" date="2021-11" db="EMBL/GenBank/DDBJ databases">
        <authorList>
            <consortium name="Genoscope - CEA"/>
            <person name="William W."/>
        </authorList>
    </citation>
    <scope>NUCLEOTIDE SEQUENCE</scope>
</reference>
<evidence type="ECO:0000313" key="2">
    <source>
        <dbReference type="EMBL" id="CAH0372591.1"/>
    </source>
</evidence>